<dbReference type="EMBL" id="CP011452">
    <property type="protein sequence ID" value="AKH43739.1"/>
    <property type="molecule type" value="Genomic_DNA"/>
</dbReference>
<feature type="region of interest" description="Disordered" evidence="1">
    <location>
        <begin position="272"/>
        <end position="301"/>
    </location>
</feature>
<dbReference type="Proteomes" id="UP000034392">
    <property type="component" value="Chromosome"/>
</dbReference>
<dbReference type="Pfam" id="PF06114">
    <property type="entry name" value="Peptidase_M78"/>
    <property type="match status" value="1"/>
</dbReference>
<dbReference type="OrthoDB" id="9794834at2"/>
<gene>
    <name evidence="3" type="ORF">WYH_02709</name>
</gene>
<dbReference type="PATRIC" id="fig|1267766.3.peg.2744"/>
<reference evidence="3" key="1">
    <citation type="submission" date="2015-05" db="EMBL/GenBank/DDBJ databases">
        <title>The complete genome of Altererythrobacter atlanticus strain 26DY36.</title>
        <authorList>
            <person name="Wu Y.-H."/>
            <person name="Cheng H."/>
            <person name="Wu X.-W."/>
        </authorList>
    </citation>
    <scope>NUCLEOTIDE SEQUENCE [LARGE SCALE GENOMIC DNA]</scope>
    <source>
        <strain evidence="3">26DY36</strain>
    </source>
</reference>
<dbReference type="PANTHER" id="PTHR43236">
    <property type="entry name" value="ANTITOXIN HIGA1"/>
    <property type="match status" value="1"/>
</dbReference>
<dbReference type="InterPro" id="IPR010359">
    <property type="entry name" value="IrrE_HExxH"/>
</dbReference>
<dbReference type="PANTHER" id="PTHR43236:SF1">
    <property type="entry name" value="BLL7220 PROTEIN"/>
    <property type="match status" value="1"/>
</dbReference>
<evidence type="ECO:0000256" key="1">
    <source>
        <dbReference type="SAM" id="MobiDB-lite"/>
    </source>
</evidence>
<keyword evidence="4" id="KW-1185">Reference proteome</keyword>
<evidence type="ECO:0000313" key="4">
    <source>
        <dbReference type="Proteomes" id="UP000034392"/>
    </source>
</evidence>
<name>A0A0F7KVM0_9SPHN</name>
<dbReference type="STRING" id="1267766.WYH_02709"/>
<dbReference type="KEGG" id="aay:WYH_02709"/>
<dbReference type="Gene3D" id="1.10.10.2910">
    <property type="match status" value="1"/>
</dbReference>
<dbReference type="AlphaFoldDB" id="A0A0F7KVM0"/>
<feature type="domain" description="IrrE N-terminal-like" evidence="2">
    <location>
        <begin position="45"/>
        <end position="173"/>
    </location>
</feature>
<evidence type="ECO:0000259" key="2">
    <source>
        <dbReference type="Pfam" id="PF06114"/>
    </source>
</evidence>
<organism evidence="3 4">
    <name type="scientific">Croceibacterium atlanticum</name>
    <dbReference type="NCBI Taxonomy" id="1267766"/>
    <lineage>
        <taxon>Bacteria</taxon>
        <taxon>Pseudomonadati</taxon>
        <taxon>Pseudomonadota</taxon>
        <taxon>Alphaproteobacteria</taxon>
        <taxon>Sphingomonadales</taxon>
        <taxon>Erythrobacteraceae</taxon>
        <taxon>Croceibacterium</taxon>
    </lineage>
</organism>
<dbReference type="InterPro" id="IPR052345">
    <property type="entry name" value="Rad_response_metalloprotease"/>
</dbReference>
<accession>A0A0F7KVM0</accession>
<proteinExistence type="predicted"/>
<protein>
    <recommendedName>
        <fullName evidence="2">IrrE N-terminal-like domain-containing protein</fullName>
    </recommendedName>
</protein>
<evidence type="ECO:0000313" key="3">
    <source>
        <dbReference type="EMBL" id="AKH43739.1"/>
    </source>
</evidence>
<sequence>MEIDRIELADCGSPEKIIAEIMRQVPDMPIPVPIEELAEAVGITDIHRLDTASFEGGLVTQPERASGVILVNSKGSVQRQRFTIGHELGHYLIIAHQPARAGQFTCSKSDMAIRVADRDNRARRMEMEANRFSAGILMPLARFKPDMRNLGTPALEHVFALATRYNMSKEATALQYVLHHDDVCAVIVSKDGIVRRIYKPNRFPFIDVRIGADLPTPSLAARLANSQQSDWDDVNAGVWLALAAEGCPPSLQEQAYRLSGGWMMTLLVHTDQDEEEDGEGGIPDAYDVWENPRFPSRSRRR</sequence>